<dbReference type="Proteomes" id="UP000613580">
    <property type="component" value="Unassembled WGS sequence"/>
</dbReference>
<evidence type="ECO:0000259" key="2">
    <source>
        <dbReference type="PROSITE" id="PS50097"/>
    </source>
</evidence>
<keyword evidence="4" id="KW-1185">Reference proteome</keyword>
<name>A0A8H6VWJ1_MYCCL</name>
<dbReference type="SUPFAM" id="SSF54695">
    <property type="entry name" value="POZ domain"/>
    <property type="match status" value="1"/>
</dbReference>
<sequence length="100" mass="11457">MAESTERPQKRARTLAEPESDAPVERSTKFWLDHGDVILQVEFLQFRLNKSTLAFYSPIFRDMFSLPLPPDEPLMDNCPVVVLSGDRSADWVYLLDTIAN</sequence>
<dbReference type="InterPro" id="IPR000210">
    <property type="entry name" value="BTB/POZ_dom"/>
</dbReference>
<reference evidence="3" key="1">
    <citation type="submission" date="2020-05" db="EMBL/GenBank/DDBJ databases">
        <title>Mycena genomes resolve the evolution of fungal bioluminescence.</title>
        <authorList>
            <person name="Tsai I.J."/>
        </authorList>
    </citation>
    <scope>NUCLEOTIDE SEQUENCE</scope>
    <source>
        <strain evidence="3">110903Hualien_Pintung</strain>
    </source>
</reference>
<accession>A0A8H6VWJ1</accession>
<proteinExistence type="predicted"/>
<protein>
    <submittedName>
        <fullName evidence="3">BTB domain-containing protein</fullName>
    </submittedName>
</protein>
<comment type="caution">
    <text evidence="3">The sequence shown here is derived from an EMBL/GenBank/DDBJ whole genome shotgun (WGS) entry which is preliminary data.</text>
</comment>
<evidence type="ECO:0000256" key="1">
    <source>
        <dbReference type="SAM" id="MobiDB-lite"/>
    </source>
</evidence>
<organism evidence="3 4">
    <name type="scientific">Mycena chlorophos</name>
    <name type="common">Agaric fungus</name>
    <name type="synonym">Agaricus chlorophos</name>
    <dbReference type="NCBI Taxonomy" id="658473"/>
    <lineage>
        <taxon>Eukaryota</taxon>
        <taxon>Fungi</taxon>
        <taxon>Dikarya</taxon>
        <taxon>Basidiomycota</taxon>
        <taxon>Agaricomycotina</taxon>
        <taxon>Agaricomycetes</taxon>
        <taxon>Agaricomycetidae</taxon>
        <taxon>Agaricales</taxon>
        <taxon>Marasmiineae</taxon>
        <taxon>Mycenaceae</taxon>
        <taxon>Mycena</taxon>
    </lineage>
</organism>
<dbReference type="PROSITE" id="PS50097">
    <property type="entry name" value="BTB"/>
    <property type="match status" value="1"/>
</dbReference>
<evidence type="ECO:0000313" key="3">
    <source>
        <dbReference type="EMBL" id="KAF7296477.1"/>
    </source>
</evidence>
<gene>
    <name evidence="3" type="ORF">HMN09_01054300</name>
</gene>
<dbReference type="InterPro" id="IPR011333">
    <property type="entry name" value="SKP1/BTB/POZ_sf"/>
</dbReference>
<feature type="region of interest" description="Disordered" evidence="1">
    <location>
        <begin position="1"/>
        <end position="25"/>
    </location>
</feature>
<dbReference type="Pfam" id="PF00651">
    <property type="entry name" value="BTB"/>
    <property type="match status" value="1"/>
</dbReference>
<evidence type="ECO:0000313" key="4">
    <source>
        <dbReference type="Proteomes" id="UP000613580"/>
    </source>
</evidence>
<dbReference type="OrthoDB" id="3044562at2759"/>
<dbReference type="AlphaFoldDB" id="A0A8H6VWJ1"/>
<dbReference type="EMBL" id="JACAZE010000016">
    <property type="protein sequence ID" value="KAF7296477.1"/>
    <property type="molecule type" value="Genomic_DNA"/>
</dbReference>
<feature type="domain" description="BTB" evidence="2">
    <location>
        <begin position="35"/>
        <end position="100"/>
    </location>
</feature>